<name>L9XRQ2_9EURY</name>
<comment type="caution">
    <text evidence="1">The sequence shown here is derived from an EMBL/GenBank/DDBJ whole genome shotgun (WGS) entry which is preliminary data.</text>
</comment>
<organism evidence="1 2">
    <name type="scientific">Natrinema versiforme JCM 10478</name>
    <dbReference type="NCBI Taxonomy" id="1227496"/>
    <lineage>
        <taxon>Archaea</taxon>
        <taxon>Methanobacteriati</taxon>
        <taxon>Methanobacteriota</taxon>
        <taxon>Stenosarchaea group</taxon>
        <taxon>Halobacteria</taxon>
        <taxon>Halobacteriales</taxon>
        <taxon>Natrialbaceae</taxon>
        <taxon>Natrinema</taxon>
    </lineage>
</organism>
<reference evidence="1 2" key="1">
    <citation type="journal article" date="2014" name="PLoS Genet.">
        <title>Phylogenetically driven sequencing of extremely halophilic archaea reveals strategies for static and dynamic osmo-response.</title>
        <authorList>
            <person name="Becker E.A."/>
            <person name="Seitzer P.M."/>
            <person name="Tritt A."/>
            <person name="Larsen D."/>
            <person name="Krusor M."/>
            <person name="Yao A.I."/>
            <person name="Wu D."/>
            <person name="Madern D."/>
            <person name="Eisen J.A."/>
            <person name="Darling A.E."/>
            <person name="Facciotti M.T."/>
        </authorList>
    </citation>
    <scope>NUCLEOTIDE SEQUENCE [LARGE SCALE GENOMIC DNA]</scope>
    <source>
        <strain evidence="1 2">JCM 10478</strain>
    </source>
</reference>
<proteinExistence type="predicted"/>
<dbReference type="Proteomes" id="UP000011632">
    <property type="component" value="Unassembled WGS sequence"/>
</dbReference>
<protein>
    <submittedName>
        <fullName evidence="1">Uncharacterized protein</fullName>
    </submittedName>
</protein>
<keyword evidence="2" id="KW-1185">Reference proteome</keyword>
<evidence type="ECO:0000313" key="1">
    <source>
        <dbReference type="EMBL" id="ELY64217.1"/>
    </source>
</evidence>
<evidence type="ECO:0000313" key="2">
    <source>
        <dbReference type="Proteomes" id="UP000011632"/>
    </source>
</evidence>
<dbReference type="AlphaFoldDB" id="L9XRQ2"/>
<dbReference type="EMBL" id="AOID01000052">
    <property type="protein sequence ID" value="ELY64217.1"/>
    <property type="molecule type" value="Genomic_DNA"/>
</dbReference>
<accession>L9XRQ2</accession>
<gene>
    <name evidence="1" type="ORF">C489_17572</name>
</gene>
<sequence>MDIARLYRTADQGRKLLRAERRTGSSFDLSPRYRLDLYRRGFLSKSGVIYRRSRPSASGLDPEGEGRKLR</sequence>